<name>A0AA46YLC0_9ACTN</name>
<dbReference type="Proteomes" id="UP001164390">
    <property type="component" value="Chromosome"/>
</dbReference>
<evidence type="ECO:0000259" key="3">
    <source>
        <dbReference type="PROSITE" id="PS50977"/>
    </source>
</evidence>
<dbReference type="GO" id="GO:0003677">
    <property type="term" value="F:DNA binding"/>
    <property type="evidence" value="ECO:0007669"/>
    <property type="project" value="UniProtKB-UniRule"/>
</dbReference>
<evidence type="ECO:0000313" key="5">
    <source>
        <dbReference type="Proteomes" id="UP001164390"/>
    </source>
</evidence>
<dbReference type="InterPro" id="IPR001647">
    <property type="entry name" value="HTH_TetR"/>
</dbReference>
<sequence>MNAARTYTMGARAKSAEETRRRIRAAAVLQLKERLRSDIRLDDIAAQAGVTVQTVLRIHGSKAELFRLAFGDVIEEMKDAFGQVSPGDIGAGVRASFDHYEEYGGVVIDSLADEHEPDVAPIVAVGRERHRDWVETVFAPQLAGVRTPDRTRLIDALVCATDVYTWKLLRRDMARPRDVAEATMRRLVEALLGED</sequence>
<dbReference type="PROSITE" id="PS50977">
    <property type="entry name" value="HTH_TETR_2"/>
    <property type="match status" value="1"/>
</dbReference>
<proteinExistence type="predicted"/>
<evidence type="ECO:0000313" key="4">
    <source>
        <dbReference type="EMBL" id="UYM06447.1"/>
    </source>
</evidence>
<organism evidence="4 5">
    <name type="scientific">Solicola gregarius</name>
    <dbReference type="NCBI Taxonomy" id="2908642"/>
    <lineage>
        <taxon>Bacteria</taxon>
        <taxon>Bacillati</taxon>
        <taxon>Actinomycetota</taxon>
        <taxon>Actinomycetes</taxon>
        <taxon>Propionibacteriales</taxon>
        <taxon>Nocardioidaceae</taxon>
        <taxon>Solicola</taxon>
    </lineage>
</organism>
<dbReference type="EMBL" id="CP094970">
    <property type="protein sequence ID" value="UYM06447.1"/>
    <property type="molecule type" value="Genomic_DNA"/>
</dbReference>
<dbReference type="Gene3D" id="1.10.357.10">
    <property type="entry name" value="Tetracycline Repressor, domain 2"/>
    <property type="match status" value="1"/>
</dbReference>
<dbReference type="InterPro" id="IPR009057">
    <property type="entry name" value="Homeodomain-like_sf"/>
</dbReference>
<keyword evidence="1 2" id="KW-0238">DNA-binding</keyword>
<gene>
    <name evidence="4" type="ORF">L0C25_05055</name>
</gene>
<dbReference type="KEGG" id="sgrg:L0C25_05055"/>
<reference evidence="4" key="1">
    <citation type="submission" date="2022-01" db="EMBL/GenBank/DDBJ databases">
        <title>Nocardioidaceae gen. sp. A5X3R13.</title>
        <authorList>
            <person name="Lopez Marin M.A."/>
            <person name="Uhlik O."/>
        </authorList>
    </citation>
    <scope>NUCLEOTIDE SEQUENCE</scope>
    <source>
        <strain evidence="4">A5X3R13</strain>
    </source>
</reference>
<dbReference type="AlphaFoldDB" id="A0AA46YLC0"/>
<evidence type="ECO:0000256" key="2">
    <source>
        <dbReference type="PROSITE-ProRule" id="PRU00335"/>
    </source>
</evidence>
<accession>A0AA46YLC0</accession>
<protein>
    <submittedName>
        <fullName evidence="4">TetR/AcrR family transcriptional regulator</fullName>
    </submittedName>
</protein>
<dbReference type="RefSeq" id="WP_271635350.1">
    <property type="nucleotide sequence ID" value="NZ_CP094970.1"/>
</dbReference>
<dbReference type="SUPFAM" id="SSF46689">
    <property type="entry name" value="Homeodomain-like"/>
    <property type="match status" value="1"/>
</dbReference>
<feature type="DNA-binding region" description="H-T-H motif" evidence="2">
    <location>
        <begin position="40"/>
        <end position="59"/>
    </location>
</feature>
<evidence type="ECO:0000256" key="1">
    <source>
        <dbReference type="ARBA" id="ARBA00023125"/>
    </source>
</evidence>
<feature type="domain" description="HTH tetR-type" evidence="3">
    <location>
        <begin position="17"/>
        <end position="77"/>
    </location>
</feature>
<keyword evidence="5" id="KW-1185">Reference proteome</keyword>